<proteinExistence type="predicted"/>
<dbReference type="OMA" id="ADNCRRY"/>
<dbReference type="AlphaFoldDB" id="A0A484B657"/>
<comment type="caution">
    <text evidence="1">The sequence shown here is derived from an EMBL/GenBank/DDBJ whole genome shotgun (WGS) entry which is preliminary data.</text>
</comment>
<evidence type="ECO:0000313" key="1">
    <source>
        <dbReference type="EMBL" id="TDG43305.1"/>
    </source>
</evidence>
<evidence type="ECO:0000313" key="2">
    <source>
        <dbReference type="Proteomes" id="UP000295192"/>
    </source>
</evidence>
<dbReference type="Proteomes" id="UP000295192">
    <property type="component" value="Unassembled WGS sequence"/>
</dbReference>
<name>A0A484B657_DRONA</name>
<accession>A0A484B657</accession>
<reference evidence="1 2" key="1">
    <citation type="journal article" date="2019" name="J. Hered.">
        <title>An Improved Genome Assembly for Drosophila navojoa, the Basal Species in the mojavensis Cluster.</title>
        <authorList>
            <person name="Vanderlinde T."/>
            <person name="Dupim E.G."/>
            <person name="Nazario-Yepiz N.O."/>
            <person name="Carvalho A.B."/>
        </authorList>
    </citation>
    <scope>NUCLEOTIDE SEQUENCE [LARGE SCALE GENOMIC DNA]</scope>
    <source>
        <strain evidence="1">Navoj_Jal97</strain>
        <tissue evidence="1">Whole organism</tissue>
    </source>
</reference>
<organism evidence="1 2">
    <name type="scientific">Drosophila navojoa</name>
    <name type="common">Fruit fly</name>
    <dbReference type="NCBI Taxonomy" id="7232"/>
    <lineage>
        <taxon>Eukaryota</taxon>
        <taxon>Metazoa</taxon>
        <taxon>Ecdysozoa</taxon>
        <taxon>Arthropoda</taxon>
        <taxon>Hexapoda</taxon>
        <taxon>Insecta</taxon>
        <taxon>Pterygota</taxon>
        <taxon>Neoptera</taxon>
        <taxon>Endopterygota</taxon>
        <taxon>Diptera</taxon>
        <taxon>Brachycera</taxon>
        <taxon>Muscomorpha</taxon>
        <taxon>Ephydroidea</taxon>
        <taxon>Drosophilidae</taxon>
        <taxon>Drosophila</taxon>
    </lineage>
</organism>
<gene>
    <name evidence="1" type="ORF">AWZ03_010277</name>
</gene>
<protein>
    <submittedName>
        <fullName evidence="1">Uncharacterized protein</fullName>
    </submittedName>
</protein>
<dbReference type="EMBL" id="LSRL02000163">
    <property type="protein sequence ID" value="TDG43305.1"/>
    <property type="molecule type" value="Genomic_DNA"/>
</dbReference>
<keyword evidence="2" id="KW-1185">Reference proteome</keyword>
<sequence length="118" mass="13757">MNKYGFYTRAVTAQLQDTPLSPFVQHREIQIRKRSSSVADNCRRYVRVDKTLEKDFARKCQRAFYMGNQAQGDISDLDAKHLLGYKESLARMSCLDLDSTLADEHRMKGWLPPIKRKM</sequence>